<accession>A0ABV6IX91</accession>
<feature type="compositionally biased region" description="Low complexity" evidence="1">
    <location>
        <begin position="11"/>
        <end position="27"/>
    </location>
</feature>
<dbReference type="RefSeq" id="WP_377054205.1">
    <property type="nucleotide sequence ID" value="NZ_JBHLVZ010000076.1"/>
</dbReference>
<evidence type="ECO:0000256" key="1">
    <source>
        <dbReference type="SAM" id="MobiDB-lite"/>
    </source>
</evidence>
<name>A0ABV6IX91_9PROT</name>
<evidence type="ECO:0000313" key="2">
    <source>
        <dbReference type="EMBL" id="MFC0388106.1"/>
    </source>
</evidence>
<evidence type="ECO:0008006" key="4">
    <source>
        <dbReference type="Google" id="ProtNLM"/>
    </source>
</evidence>
<feature type="region of interest" description="Disordered" evidence="1">
    <location>
        <begin position="1"/>
        <end position="28"/>
    </location>
</feature>
<reference evidence="2 3" key="1">
    <citation type="submission" date="2024-09" db="EMBL/GenBank/DDBJ databases">
        <authorList>
            <person name="Sun Q."/>
            <person name="Mori K."/>
        </authorList>
    </citation>
    <scope>NUCLEOTIDE SEQUENCE [LARGE SCALE GENOMIC DNA]</scope>
    <source>
        <strain evidence="2 3">CCM 7468</strain>
    </source>
</reference>
<comment type="caution">
    <text evidence="2">The sequence shown here is derived from an EMBL/GenBank/DDBJ whole genome shotgun (WGS) entry which is preliminary data.</text>
</comment>
<keyword evidence="3" id="KW-1185">Reference proteome</keyword>
<evidence type="ECO:0000313" key="3">
    <source>
        <dbReference type="Proteomes" id="UP001589789"/>
    </source>
</evidence>
<gene>
    <name evidence="2" type="ORF">ACFFIC_21550</name>
</gene>
<sequence length="265" mass="28351">MSRPTPGPFHAARNGPQPGPRAGAARPADIRCAVCGTSSRQTRFRPMPPEGAPDLDLRPGEPLRSTMAAWLQQCPHCGYVAPEIAHAHPAAIEAVGTAPFRALIADSTHPPLSRRFLAYAYVLEETGALHAAAEATLQAAWAADDARKPDLARAWRGDAVALWRAGPPLDAEQTVRVVDALRRAEAFDDAANTAGQLAASHPPEAVAGVIALEQRLIALEDSGRHTVASALPPPSRRPHASHGSIARRSTGPGLWERLRRLWRRS</sequence>
<dbReference type="EMBL" id="JBHLVZ010000076">
    <property type="protein sequence ID" value="MFC0388106.1"/>
    <property type="molecule type" value="Genomic_DNA"/>
</dbReference>
<proteinExistence type="predicted"/>
<feature type="region of interest" description="Disordered" evidence="1">
    <location>
        <begin position="226"/>
        <end position="249"/>
    </location>
</feature>
<organism evidence="2 3">
    <name type="scientific">Muricoccus vinaceus</name>
    <dbReference type="NCBI Taxonomy" id="424704"/>
    <lineage>
        <taxon>Bacteria</taxon>
        <taxon>Pseudomonadati</taxon>
        <taxon>Pseudomonadota</taxon>
        <taxon>Alphaproteobacteria</taxon>
        <taxon>Acetobacterales</taxon>
        <taxon>Roseomonadaceae</taxon>
        <taxon>Muricoccus</taxon>
    </lineage>
</organism>
<dbReference type="Proteomes" id="UP001589789">
    <property type="component" value="Unassembled WGS sequence"/>
</dbReference>
<protein>
    <recommendedName>
        <fullName evidence="4">DUF2225 domain-containing protein</fullName>
    </recommendedName>
</protein>